<dbReference type="EMBL" id="FLYI01000023">
    <property type="protein sequence ID" value="SCA59726.1"/>
    <property type="molecule type" value="Genomic_DNA"/>
</dbReference>
<feature type="region of interest" description="Disordered" evidence="1">
    <location>
        <begin position="207"/>
        <end position="245"/>
    </location>
</feature>
<reference evidence="3 4" key="1">
    <citation type="submission" date="2016-07" db="EMBL/GenBank/DDBJ databases">
        <authorList>
            <consortium name="Pathogen Informatics"/>
        </authorList>
    </citation>
    <scope>NUCLEOTIDE SEQUENCE [LARGE SCALE GENOMIC DNA]</scope>
</reference>
<dbReference type="AlphaFoldDB" id="A0A1G4E8V6"/>
<evidence type="ECO:0000256" key="1">
    <source>
        <dbReference type="SAM" id="MobiDB-lite"/>
    </source>
</evidence>
<gene>
    <name evidence="3" type="ORF">PVC01_000022100</name>
</gene>
<dbReference type="Proteomes" id="UP000305196">
    <property type="component" value="Unassembled WGS sequence"/>
</dbReference>
<dbReference type="VEuPathDB" id="PlasmoDB:PVX_148260"/>
<dbReference type="VEuPathDB" id="PlasmoDB:PVP01_0001350"/>
<dbReference type="VEuPathDB" id="PlasmoDB:PVPAM_100007800"/>
<feature type="transmembrane region" description="Helical" evidence="2">
    <location>
        <begin position="260"/>
        <end position="284"/>
    </location>
</feature>
<evidence type="ECO:0000313" key="4">
    <source>
        <dbReference type="Proteomes" id="UP000305196"/>
    </source>
</evidence>
<keyword evidence="2" id="KW-0472">Membrane</keyword>
<proteinExistence type="predicted"/>
<evidence type="ECO:0000256" key="2">
    <source>
        <dbReference type="SAM" id="Phobius"/>
    </source>
</evidence>
<keyword evidence="2" id="KW-0812">Transmembrane</keyword>
<organism evidence="3 4">
    <name type="scientific">Plasmodium vivax</name>
    <name type="common">malaria parasite P. vivax</name>
    <dbReference type="NCBI Taxonomy" id="5855"/>
    <lineage>
        <taxon>Eukaryota</taxon>
        <taxon>Sar</taxon>
        <taxon>Alveolata</taxon>
        <taxon>Apicomplexa</taxon>
        <taxon>Aconoidasida</taxon>
        <taxon>Haemosporida</taxon>
        <taxon>Plasmodiidae</taxon>
        <taxon>Plasmodium</taxon>
        <taxon>Plasmodium (Plasmodium)</taxon>
    </lineage>
</organism>
<name>A0A1G4E8V6_PLAVI</name>
<evidence type="ECO:0000313" key="3">
    <source>
        <dbReference type="EMBL" id="SCA59726.1"/>
    </source>
</evidence>
<protein>
    <submittedName>
        <fullName evidence="3">Plasmodium variant antigen protein Cir/Yir/Bir/Plasmodium vivax Vir protein, putative</fullName>
    </submittedName>
</protein>
<dbReference type="Pfam" id="PF05795">
    <property type="entry name" value="Plasmodium_Vir"/>
    <property type="match status" value="1"/>
</dbReference>
<dbReference type="InterPro" id="IPR008780">
    <property type="entry name" value="Plasmodium_Vir"/>
</dbReference>
<dbReference type="VEuPathDB" id="PlasmoDB:PVW1_100022600"/>
<keyword evidence="2" id="KW-1133">Transmembrane helix</keyword>
<accession>A0A1G4E8V6</accession>
<sequence>MADDYEFFKYCVMLLDYEHFSHDEILNNFSSTSCSIQNEEWNDELTTICKDFKKLYQYINLRKRHDEVDNPIIYKQYMNFWLNFKLDQIQNPKHTASKFYKIIKEDDFSFLRYNFDINITDIDKTDLEDMKKIYDLYEKYYELYSKDFTITNKGICINKAVACVAKYKDLIKTCSPEDIRKFCTALSDFKNTYDIFKEEKPCRPMDLPILSPHQEETSSQESLDNRATEDITTQTETSGLEGDLPIAYESPPSKNNTFEIIGYTSATSVFLFGTYMFTPVGSWFRRNILRKRTIITDLQEESCKSLDISHIQHEHEHKSPYNISYQSADYS</sequence>